<comment type="cofactor">
    <cofactor evidence="2">
        <name>pyridoxal 5'-phosphate</name>
        <dbReference type="ChEBI" id="CHEBI:597326"/>
    </cofactor>
</comment>
<evidence type="ECO:0000256" key="2">
    <source>
        <dbReference type="ARBA" id="ARBA00001933"/>
    </source>
</evidence>
<dbReference type="PANTHER" id="PTHR11680">
    <property type="entry name" value="SERINE HYDROXYMETHYLTRANSFERASE"/>
    <property type="match status" value="1"/>
</dbReference>
<gene>
    <name evidence="5" type="ORF">GOBAR_AA00992</name>
</gene>
<dbReference type="EMBL" id="KZ662752">
    <property type="protein sequence ID" value="PPS19587.1"/>
    <property type="molecule type" value="Genomic_DNA"/>
</dbReference>
<dbReference type="Proteomes" id="UP000239757">
    <property type="component" value="Unassembled WGS sequence"/>
</dbReference>
<feature type="domain" description="Serine hydroxymethyltransferase-like" evidence="4">
    <location>
        <begin position="42"/>
        <end position="80"/>
    </location>
</feature>
<dbReference type="Gene3D" id="3.40.640.10">
    <property type="entry name" value="Type I PLP-dependent aspartate aminotransferase-like (Major domain)"/>
    <property type="match status" value="2"/>
</dbReference>
<dbReference type="Pfam" id="PF00464">
    <property type="entry name" value="SHMT"/>
    <property type="match status" value="1"/>
</dbReference>
<evidence type="ECO:0000313" key="5">
    <source>
        <dbReference type="EMBL" id="PPS19587.1"/>
    </source>
</evidence>
<accession>A0A2P5YVG7</accession>
<dbReference type="InterPro" id="IPR015421">
    <property type="entry name" value="PyrdxlP-dep_Trfase_major"/>
</dbReference>
<evidence type="ECO:0000256" key="3">
    <source>
        <dbReference type="ARBA" id="ARBA00022898"/>
    </source>
</evidence>
<evidence type="ECO:0000313" key="6">
    <source>
        <dbReference type="Proteomes" id="UP000239757"/>
    </source>
</evidence>
<dbReference type="OrthoDB" id="1910725at2759"/>
<comment type="catalytic activity">
    <reaction evidence="1">
        <text>(6R)-5,10-methylene-5,6,7,8-tetrahydrofolate + glycine + H2O = (6S)-5,6,7,8-tetrahydrofolate + L-serine</text>
        <dbReference type="Rhea" id="RHEA:15481"/>
        <dbReference type="ChEBI" id="CHEBI:15377"/>
        <dbReference type="ChEBI" id="CHEBI:15636"/>
        <dbReference type="ChEBI" id="CHEBI:33384"/>
        <dbReference type="ChEBI" id="CHEBI:57305"/>
        <dbReference type="ChEBI" id="CHEBI:57453"/>
        <dbReference type="EC" id="2.1.2.1"/>
    </reaction>
</comment>
<dbReference type="InterPro" id="IPR015424">
    <property type="entry name" value="PyrdxlP-dep_Trfase"/>
</dbReference>
<protein>
    <recommendedName>
        <fullName evidence="4">Serine hydroxymethyltransferase-like domain-containing protein</fullName>
    </recommendedName>
</protein>
<dbReference type="GO" id="GO:0005739">
    <property type="term" value="C:mitochondrion"/>
    <property type="evidence" value="ECO:0007669"/>
    <property type="project" value="TreeGrafter"/>
</dbReference>
<dbReference type="AlphaFoldDB" id="A0A2P5YVG7"/>
<dbReference type="GO" id="GO:0030170">
    <property type="term" value="F:pyridoxal phosphate binding"/>
    <property type="evidence" value="ECO:0007669"/>
    <property type="project" value="TreeGrafter"/>
</dbReference>
<sequence length="265" mass="29918">MGLDTPSGGNTSHGYYTPHGRKVSSASIFFKSLPYKVNPQTGSYSREWDYGRFRQIADKCGAVLLCDMAQISGLIIAKVCKLFGIHVVEFANFPESVVALAREKAAELEDFSPTSIISTGAGQEMIFLLQLWCLDSSFFLSFLWMDQLRLLLLDASLKLVNSIDITCINTVAKDKKLALPKESYLVPELKTRIKKYFEGDEEALPSVLEAILRRKLAGKHEETDDELMDELEVQPRDNVDDEEFESDFDNLYSTDEEILAMFLMK</sequence>
<organism evidence="5 6">
    <name type="scientific">Gossypium barbadense</name>
    <name type="common">Sea Island cotton</name>
    <name type="synonym">Hibiscus barbadensis</name>
    <dbReference type="NCBI Taxonomy" id="3634"/>
    <lineage>
        <taxon>Eukaryota</taxon>
        <taxon>Viridiplantae</taxon>
        <taxon>Streptophyta</taxon>
        <taxon>Embryophyta</taxon>
        <taxon>Tracheophyta</taxon>
        <taxon>Spermatophyta</taxon>
        <taxon>Magnoliopsida</taxon>
        <taxon>eudicotyledons</taxon>
        <taxon>Gunneridae</taxon>
        <taxon>Pentapetalae</taxon>
        <taxon>rosids</taxon>
        <taxon>malvids</taxon>
        <taxon>Malvales</taxon>
        <taxon>Malvaceae</taxon>
        <taxon>Malvoideae</taxon>
        <taxon>Gossypium</taxon>
    </lineage>
</organism>
<dbReference type="SUPFAM" id="SSF53383">
    <property type="entry name" value="PLP-dependent transferases"/>
    <property type="match status" value="1"/>
</dbReference>
<evidence type="ECO:0000259" key="4">
    <source>
        <dbReference type="Pfam" id="PF00464"/>
    </source>
</evidence>
<dbReference type="GO" id="GO:0035999">
    <property type="term" value="P:tetrahydrofolate interconversion"/>
    <property type="evidence" value="ECO:0007669"/>
    <property type="project" value="UniProtKB-UniPathway"/>
</dbReference>
<proteinExistence type="predicted"/>
<reference evidence="5 6" key="1">
    <citation type="submission" date="2015-01" db="EMBL/GenBank/DDBJ databases">
        <title>Genome of allotetraploid Gossypium barbadense reveals genomic plasticity and fiber elongation in cotton evolution.</title>
        <authorList>
            <person name="Chen X."/>
            <person name="Liu X."/>
            <person name="Zhao B."/>
            <person name="Zheng H."/>
            <person name="Hu Y."/>
            <person name="Lu G."/>
            <person name="Yang C."/>
            <person name="Chen J."/>
            <person name="Shan C."/>
            <person name="Zhang L."/>
            <person name="Zhou Y."/>
            <person name="Wang L."/>
            <person name="Guo W."/>
            <person name="Bai Y."/>
            <person name="Ruan J."/>
            <person name="Shangguan X."/>
            <person name="Mao Y."/>
            <person name="Jiang J."/>
            <person name="Zhu Y."/>
            <person name="Lei J."/>
            <person name="Kang H."/>
            <person name="Chen S."/>
            <person name="He X."/>
            <person name="Wang R."/>
            <person name="Wang Y."/>
            <person name="Chen J."/>
            <person name="Wang L."/>
            <person name="Yu S."/>
            <person name="Wang B."/>
            <person name="Wei J."/>
            <person name="Song S."/>
            <person name="Lu X."/>
            <person name="Gao Z."/>
            <person name="Gu W."/>
            <person name="Deng X."/>
            <person name="Ma D."/>
            <person name="Wang S."/>
            <person name="Liang W."/>
            <person name="Fang L."/>
            <person name="Cai C."/>
            <person name="Zhu X."/>
            <person name="Zhou B."/>
            <person name="Zhang Y."/>
            <person name="Chen Z."/>
            <person name="Xu S."/>
            <person name="Zhu R."/>
            <person name="Wang S."/>
            <person name="Zhang T."/>
            <person name="Zhao G."/>
        </authorList>
    </citation>
    <scope>NUCLEOTIDE SEQUENCE [LARGE SCALE GENOMIC DNA]</scope>
    <source>
        <strain evidence="6">cv. Xinhai21</strain>
        <tissue evidence="5">Leaf</tissue>
    </source>
</reference>
<dbReference type="PANTHER" id="PTHR11680:SF45">
    <property type="entry name" value="SERINE HYDROXYMETHYLTRANSFERASE"/>
    <property type="match status" value="1"/>
</dbReference>
<dbReference type="GO" id="GO:0019264">
    <property type="term" value="P:glycine biosynthetic process from serine"/>
    <property type="evidence" value="ECO:0007669"/>
    <property type="project" value="TreeGrafter"/>
</dbReference>
<keyword evidence="3" id="KW-0663">Pyridoxal phosphate</keyword>
<name>A0A2P5YVG7_GOSBA</name>
<dbReference type="UniPathway" id="UPA00193"/>
<evidence type="ECO:0000256" key="1">
    <source>
        <dbReference type="ARBA" id="ARBA00001528"/>
    </source>
</evidence>
<dbReference type="GO" id="GO:0004372">
    <property type="term" value="F:glycine hydroxymethyltransferase activity"/>
    <property type="evidence" value="ECO:0007669"/>
    <property type="project" value="UniProtKB-EC"/>
</dbReference>
<dbReference type="InterPro" id="IPR049943">
    <property type="entry name" value="Ser_HO-MeTrfase-like"/>
</dbReference>
<dbReference type="InterPro" id="IPR039429">
    <property type="entry name" value="SHMT-like_dom"/>
</dbReference>